<dbReference type="PATRIC" id="fig|1727163.4.peg.2051"/>
<dbReference type="EMBL" id="CP012836">
    <property type="protein sequence ID" value="AMQ56720.1"/>
    <property type="molecule type" value="Genomic_DNA"/>
</dbReference>
<evidence type="ECO:0000313" key="2">
    <source>
        <dbReference type="Proteomes" id="UP000073816"/>
    </source>
</evidence>
<reference evidence="1 2" key="2">
    <citation type="journal article" date="2016" name="Genome Announc.">
        <title>Complete Genome Sequence of Algoriphagus sp. Strain M8-2, Isolated from a Brackish Lake.</title>
        <authorList>
            <person name="Muraguchi Y."/>
            <person name="Kushimoto K."/>
            <person name="Ohtsubo Y."/>
            <person name="Suzuki T."/>
            <person name="Dohra H."/>
            <person name="Kimbara K."/>
            <person name="Shintani M."/>
        </authorList>
    </citation>
    <scope>NUCLEOTIDE SEQUENCE [LARGE SCALE GENOMIC DNA]</scope>
    <source>
        <strain evidence="1 2">M8-2</strain>
    </source>
</reference>
<evidence type="ECO:0000313" key="1">
    <source>
        <dbReference type="EMBL" id="AMQ56720.1"/>
    </source>
</evidence>
<reference evidence="2" key="1">
    <citation type="submission" date="2015-09" db="EMBL/GenBank/DDBJ databases">
        <title>Complete sequence of Algoriphagus sp. M8-2.</title>
        <authorList>
            <person name="Shintani M."/>
        </authorList>
    </citation>
    <scope>NUCLEOTIDE SEQUENCE [LARGE SCALE GENOMIC DNA]</scope>
    <source>
        <strain evidence="2">M8-2</strain>
    </source>
</reference>
<dbReference type="KEGG" id="alm:AO498_09820"/>
<proteinExistence type="predicted"/>
<protein>
    <submittedName>
        <fullName evidence="1">Uncharacterized protein</fullName>
    </submittedName>
</protein>
<organism evidence="1 2">
    <name type="scientific">Algoriphagus sanaruensis</name>
    <dbReference type="NCBI Taxonomy" id="1727163"/>
    <lineage>
        <taxon>Bacteria</taxon>
        <taxon>Pseudomonadati</taxon>
        <taxon>Bacteroidota</taxon>
        <taxon>Cytophagia</taxon>
        <taxon>Cytophagales</taxon>
        <taxon>Cyclobacteriaceae</taxon>
        <taxon>Algoriphagus</taxon>
    </lineage>
</organism>
<accession>A0A142ENL5</accession>
<dbReference type="InterPro" id="IPR038670">
    <property type="entry name" value="HslJ-like_sf"/>
</dbReference>
<sequence>MISCGENEKPAGEEEIFWIHSYPMVCNLNLPNSNLCLGISRTAEPEFDFSALERIPAEIEGFTLKPYTVQQIKVLKITQTNQEEPVRKLIEILAEEKDYYELLEGTWEVKSHLGESLPNANFPDGQTVYLTPPIKRTANSTDGCNSISLEIRKVGPDQIQSFGGMMTTAMACIDKTPISPFPGLGNKFKREGNTLTFYTDKPGEETIWVKKH</sequence>
<keyword evidence="2" id="KW-1185">Reference proteome</keyword>
<dbReference type="Gene3D" id="2.40.128.270">
    <property type="match status" value="1"/>
</dbReference>
<dbReference type="Proteomes" id="UP000073816">
    <property type="component" value="Chromosome"/>
</dbReference>
<dbReference type="AlphaFoldDB" id="A0A142ENL5"/>
<gene>
    <name evidence="1" type="ORF">AO498_09820</name>
</gene>
<dbReference type="STRING" id="1727163.AO498_09820"/>
<name>A0A142ENL5_9BACT</name>